<feature type="compositionally biased region" description="Basic and acidic residues" evidence="1">
    <location>
        <begin position="1"/>
        <end position="14"/>
    </location>
</feature>
<keyword evidence="4" id="KW-1185">Reference proteome</keyword>
<dbReference type="AlphaFoldDB" id="A0A5R9A3K4"/>
<feature type="transmembrane region" description="Helical" evidence="2">
    <location>
        <begin position="145"/>
        <end position="166"/>
    </location>
</feature>
<dbReference type="RefSeq" id="WP_138170778.1">
    <property type="nucleotide sequence ID" value="NZ_VAWA01000014.1"/>
</dbReference>
<evidence type="ECO:0000313" key="3">
    <source>
        <dbReference type="EMBL" id="TLP73289.1"/>
    </source>
</evidence>
<dbReference type="EMBL" id="VAWA01000014">
    <property type="protein sequence ID" value="TLP73289.1"/>
    <property type="molecule type" value="Genomic_DNA"/>
</dbReference>
<dbReference type="OrthoDB" id="4965275at2"/>
<keyword evidence="2" id="KW-0472">Membrane</keyword>
<evidence type="ECO:0000256" key="1">
    <source>
        <dbReference type="SAM" id="MobiDB-lite"/>
    </source>
</evidence>
<protein>
    <submittedName>
        <fullName evidence="3">Uncharacterized protein</fullName>
    </submittedName>
</protein>
<feature type="transmembrane region" description="Helical" evidence="2">
    <location>
        <begin position="58"/>
        <end position="83"/>
    </location>
</feature>
<gene>
    <name evidence="3" type="ORF">FEF27_10320</name>
</gene>
<accession>A0A5R9A3K4</accession>
<sequence>MTTGRPSEEPDATRRIPRTPAEETFSSAAHPPPSRWQEPAPAATHHQPGSPQRRSSGCLGVVLTLCLAVWASLGTLLLLSAWAQASAGTHWASAAEQTLRGALQDGAGVGNMLLTAPVFLAASALCVVAALLLPSAAGLVRGAGMFLLLGGTAAYALAVILEVTALAGDPVTRWQAAAALWPRVDIADLVLVPLFFIGALVCVLATSPRKQ</sequence>
<proteinExistence type="predicted"/>
<evidence type="ECO:0000256" key="2">
    <source>
        <dbReference type="SAM" id="Phobius"/>
    </source>
</evidence>
<feature type="transmembrane region" description="Helical" evidence="2">
    <location>
        <begin position="186"/>
        <end position="206"/>
    </location>
</feature>
<reference evidence="3 4" key="1">
    <citation type="submission" date="2019-05" db="EMBL/GenBank/DDBJ databases">
        <title>Nesterenkonia sp. GY239, isolated from the Southern Atlantic Ocean.</title>
        <authorList>
            <person name="Zhang G."/>
        </authorList>
    </citation>
    <scope>NUCLEOTIDE SEQUENCE [LARGE SCALE GENOMIC DNA]</scope>
    <source>
        <strain evidence="3 4">GY239</strain>
    </source>
</reference>
<keyword evidence="2" id="KW-1133">Transmembrane helix</keyword>
<feature type="region of interest" description="Disordered" evidence="1">
    <location>
        <begin position="1"/>
        <end position="53"/>
    </location>
</feature>
<name>A0A5R9A3K4_9MICC</name>
<feature type="transmembrane region" description="Helical" evidence="2">
    <location>
        <begin position="112"/>
        <end position="133"/>
    </location>
</feature>
<evidence type="ECO:0000313" key="4">
    <source>
        <dbReference type="Proteomes" id="UP000306544"/>
    </source>
</evidence>
<comment type="caution">
    <text evidence="3">The sequence shown here is derived from an EMBL/GenBank/DDBJ whole genome shotgun (WGS) entry which is preliminary data.</text>
</comment>
<dbReference type="Proteomes" id="UP000306544">
    <property type="component" value="Unassembled WGS sequence"/>
</dbReference>
<keyword evidence="2" id="KW-0812">Transmembrane</keyword>
<organism evidence="3 4">
    <name type="scientific">Nesterenkonia sphaerica</name>
    <dbReference type="NCBI Taxonomy" id="1804988"/>
    <lineage>
        <taxon>Bacteria</taxon>
        <taxon>Bacillati</taxon>
        <taxon>Actinomycetota</taxon>
        <taxon>Actinomycetes</taxon>
        <taxon>Micrococcales</taxon>
        <taxon>Micrococcaceae</taxon>
        <taxon>Nesterenkonia</taxon>
    </lineage>
</organism>